<feature type="region of interest" description="Disordered" evidence="1">
    <location>
        <begin position="1"/>
        <end position="51"/>
    </location>
</feature>
<proteinExistence type="predicted"/>
<keyword evidence="4" id="KW-1185">Reference proteome</keyword>
<keyword evidence="3" id="KW-0614">Plasmid</keyword>
<dbReference type="EMBL" id="CP096023">
    <property type="protein sequence ID" value="UPM45311.1"/>
    <property type="molecule type" value="Genomic_DNA"/>
</dbReference>
<dbReference type="GeneID" id="71930128"/>
<dbReference type="Pfam" id="PF05901">
    <property type="entry name" value="Excalibur"/>
    <property type="match status" value="1"/>
</dbReference>
<dbReference type="Proteomes" id="UP000831768">
    <property type="component" value="Plasmid unnamed4"/>
</dbReference>
<dbReference type="AlphaFoldDB" id="A0A8U0A7Y7"/>
<sequence length="91" mass="10233">MRRAFNRDLSSYRKQFGSAEQTAQAERRGVWAFDRAPATPVPTPTTGADRDCSDFETRAEAQQFFETHDPANDPHRLDADGNGQACELLPY</sequence>
<gene>
    <name evidence="3" type="ORF">MW046_18735</name>
</gene>
<dbReference type="KEGG" id="haad:MW046_18735"/>
<evidence type="ECO:0000259" key="2">
    <source>
        <dbReference type="Pfam" id="PF05901"/>
    </source>
</evidence>
<evidence type="ECO:0000313" key="3">
    <source>
        <dbReference type="EMBL" id="UPM45311.1"/>
    </source>
</evidence>
<evidence type="ECO:0000256" key="1">
    <source>
        <dbReference type="SAM" id="MobiDB-lite"/>
    </source>
</evidence>
<reference evidence="3" key="1">
    <citation type="submission" date="2022-04" db="EMBL/GenBank/DDBJ databases">
        <title>Halocatena sp. nov., isolated from a salt lake.</title>
        <authorList>
            <person name="Cui H.-L."/>
        </authorList>
    </citation>
    <scope>NUCLEOTIDE SEQUENCE</scope>
    <source>
        <strain evidence="3">AD-1</strain>
        <plasmid evidence="3">unnamed4</plasmid>
    </source>
</reference>
<dbReference type="InterPro" id="IPR008613">
    <property type="entry name" value="Excalibur_Ca-bd_domain"/>
</dbReference>
<feature type="compositionally biased region" description="Polar residues" evidence="1">
    <location>
        <begin position="8"/>
        <end position="24"/>
    </location>
</feature>
<dbReference type="RefSeq" id="WP_247995963.1">
    <property type="nucleotide sequence ID" value="NZ_CP096023.1"/>
</dbReference>
<organism evidence="3 4">
    <name type="scientific">Halocatena salina</name>
    <dbReference type="NCBI Taxonomy" id="2934340"/>
    <lineage>
        <taxon>Archaea</taxon>
        <taxon>Methanobacteriati</taxon>
        <taxon>Methanobacteriota</taxon>
        <taxon>Stenosarchaea group</taxon>
        <taxon>Halobacteria</taxon>
        <taxon>Halobacteriales</taxon>
        <taxon>Natronomonadaceae</taxon>
        <taxon>Halocatena</taxon>
    </lineage>
</organism>
<name>A0A8U0A7Y7_9EURY</name>
<feature type="domain" description="Excalibur calcium-binding" evidence="2">
    <location>
        <begin position="50"/>
        <end position="87"/>
    </location>
</feature>
<evidence type="ECO:0000313" key="4">
    <source>
        <dbReference type="Proteomes" id="UP000831768"/>
    </source>
</evidence>
<protein>
    <submittedName>
        <fullName evidence="3">Excalibur calcium-binding domain-containing protein</fullName>
    </submittedName>
</protein>
<geneLocation type="plasmid" evidence="3 4">
    <name>unnamed4</name>
</geneLocation>
<accession>A0A8U0A7Y7</accession>